<sequence>MDGDAWRAVFVGALALHAGFQVTVTFVVYPALAAVPADGWRAAHAAHARRITPVVVVVYAGAVAVCAAALVHPGDLAPVPLAVAAAGTLAATGLTATLAGPLHSRLQDRDPALVRRLQLVDRLRCLAAAVAAVAGVWSVA</sequence>
<feature type="transmembrane region" description="Helical" evidence="1">
    <location>
        <begin position="77"/>
        <end position="102"/>
    </location>
</feature>
<dbReference type="Proteomes" id="UP000640489">
    <property type="component" value="Unassembled WGS sequence"/>
</dbReference>
<reference evidence="2" key="1">
    <citation type="submission" date="2020-11" db="EMBL/GenBank/DDBJ databases">
        <title>Nocardioides sp. nov., isolated from Soil of Cynanchum wilfordii Hemsley rhizosphere.</title>
        <authorList>
            <person name="Lee J.-S."/>
            <person name="Suh M.K."/>
            <person name="Kim J.-S."/>
        </authorList>
    </citation>
    <scope>NUCLEOTIDE SEQUENCE</scope>
    <source>
        <strain evidence="2">KCTC 19275</strain>
    </source>
</reference>
<organism evidence="2 3">
    <name type="scientific">Nocardioides islandensis</name>
    <dbReference type="NCBI Taxonomy" id="433663"/>
    <lineage>
        <taxon>Bacteria</taxon>
        <taxon>Bacillati</taxon>
        <taxon>Actinomycetota</taxon>
        <taxon>Actinomycetes</taxon>
        <taxon>Propionibacteriales</taxon>
        <taxon>Nocardioidaceae</taxon>
        <taxon>Nocardioides</taxon>
    </lineage>
</organism>
<evidence type="ECO:0008006" key="4">
    <source>
        <dbReference type="Google" id="ProtNLM"/>
    </source>
</evidence>
<dbReference type="RefSeq" id="WP_194708891.1">
    <property type="nucleotide sequence ID" value="NZ_JADKPN010000018.1"/>
</dbReference>
<name>A0A930YK50_9ACTN</name>
<feature type="transmembrane region" description="Helical" evidence="1">
    <location>
        <begin position="53"/>
        <end position="71"/>
    </location>
</feature>
<evidence type="ECO:0000313" key="3">
    <source>
        <dbReference type="Proteomes" id="UP000640489"/>
    </source>
</evidence>
<evidence type="ECO:0000256" key="1">
    <source>
        <dbReference type="SAM" id="Phobius"/>
    </source>
</evidence>
<evidence type="ECO:0000313" key="2">
    <source>
        <dbReference type="EMBL" id="MBF4765704.1"/>
    </source>
</evidence>
<accession>A0A930YK50</accession>
<feature type="transmembrane region" description="Helical" evidence="1">
    <location>
        <begin position="6"/>
        <end position="32"/>
    </location>
</feature>
<keyword evidence="1" id="KW-1133">Transmembrane helix</keyword>
<comment type="caution">
    <text evidence="2">The sequence shown here is derived from an EMBL/GenBank/DDBJ whole genome shotgun (WGS) entry which is preliminary data.</text>
</comment>
<gene>
    <name evidence="2" type="ORF">ISU07_21445</name>
</gene>
<protein>
    <recommendedName>
        <fullName evidence="4">DUF1772 domain-containing protein</fullName>
    </recommendedName>
</protein>
<keyword evidence="3" id="KW-1185">Reference proteome</keyword>
<dbReference type="EMBL" id="JADKPN010000018">
    <property type="protein sequence ID" value="MBF4765704.1"/>
    <property type="molecule type" value="Genomic_DNA"/>
</dbReference>
<keyword evidence="1" id="KW-0472">Membrane</keyword>
<proteinExistence type="predicted"/>
<dbReference type="AlphaFoldDB" id="A0A930YK50"/>
<keyword evidence="1" id="KW-0812">Transmembrane</keyword>